<protein>
    <recommendedName>
        <fullName evidence="1">DUF4097 domain-containing protein</fullName>
    </recommendedName>
</protein>
<accession>A0A2P4UI66</accession>
<gene>
    <name evidence="2" type="ORF">BTM25_33670</name>
</gene>
<name>A0A2P4UI66_9ACTN</name>
<dbReference type="EMBL" id="MTBP01000002">
    <property type="protein sequence ID" value="POM24733.1"/>
    <property type="molecule type" value="Genomic_DNA"/>
</dbReference>
<evidence type="ECO:0000259" key="1">
    <source>
        <dbReference type="Pfam" id="PF13349"/>
    </source>
</evidence>
<evidence type="ECO:0000313" key="2">
    <source>
        <dbReference type="EMBL" id="POM24733.1"/>
    </source>
</evidence>
<proteinExistence type="predicted"/>
<dbReference type="RefSeq" id="WP_103563829.1">
    <property type="nucleotide sequence ID" value="NZ_MTBP01000002.1"/>
</dbReference>
<dbReference type="AlphaFoldDB" id="A0A2P4UI66"/>
<comment type="caution">
    <text evidence="2">The sequence shown here is derived from an EMBL/GenBank/DDBJ whole genome shotgun (WGS) entry which is preliminary data.</text>
</comment>
<sequence length="280" mass="27968">MTRWTIEEPVELDFDGVVTLRATVLSGSIAVLASDAPGAKPSVVVHEVSGPPLVLVHEAGLLTITQEKLVENLFGLLRAPKARVEMTVTVPRECPVTLNLVAADGLVSGLGARASIKSASGTVTLDGVTGDVDANTVSGAVEATDLDGTVSFTSVSGDLALAGGTVARLGARTVSGRVTADVGLLASGRIDVHSVSGDVALRVPEGTGASVALNSAAGVIDTTFAGLRRQEVGIMKNIGGTIGDGAGRVSVTTVSGAVTLLGRAAGDTSAITVPGSENPR</sequence>
<reference evidence="2 3" key="1">
    <citation type="journal article" date="2017" name="Chemistry">
        <title>Isolation, Biosynthesis and Chemical Modifications of Rubterolones A-F: Rare Tropolone Alkaloids from Actinomadura sp. 5-2.</title>
        <authorList>
            <person name="Guo H."/>
            <person name="Benndorf R."/>
            <person name="Leichnitz D."/>
            <person name="Klassen J.L."/>
            <person name="Vollmers J."/>
            <person name="Gorls H."/>
            <person name="Steinacker M."/>
            <person name="Weigel C."/>
            <person name="Dahse H.M."/>
            <person name="Kaster A.K."/>
            <person name="de Beer Z.W."/>
            <person name="Poulsen M."/>
            <person name="Beemelmanns C."/>
        </authorList>
    </citation>
    <scope>NUCLEOTIDE SEQUENCE [LARGE SCALE GENOMIC DNA]</scope>
    <source>
        <strain evidence="2 3">5-2</strain>
    </source>
</reference>
<dbReference type="Pfam" id="PF13349">
    <property type="entry name" value="DUF4097"/>
    <property type="match status" value="1"/>
</dbReference>
<feature type="domain" description="DUF4097" evidence="1">
    <location>
        <begin position="58"/>
        <end position="260"/>
    </location>
</feature>
<keyword evidence="3" id="KW-1185">Reference proteome</keyword>
<dbReference type="InterPro" id="IPR025164">
    <property type="entry name" value="Toastrack_DUF4097"/>
</dbReference>
<organism evidence="2 3">
    <name type="scientific">Actinomadura rubteroloni</name>
    <dbReference type="NCBI Taxonomy" id="1926885"/>
    <lineage>
        <taxon>Bacteria</taxon>
        <taxon>Bacillati</taxon>
        <taxon>Actinomycetota</taxon>
        <taxon>Actinomycetes</taxon>
        <taxon>Streptosporangiales</taxon>
        <taxon>Thermomonosporaceae</taxon>
        <taxon>Actinomadura</taxon>
    </lineage>
</organism>
<evidence type="ECO:0000313" key="3">
    <source>
        <dbReference type="Proteomes" id="UP000242367"/>
    </source>
</evidence>
<dbReference type="Proteomes" id="UP000242367">
    <property type="component" value="Unassembled WGS sequence"/>
</dbReference>